<protein>
    <submittedName>
        <fullName evidence="2">DUF1722 domain-containing protein</fullName>
    </submittedName>
</protein>
<organism evidence="2 3">
    <name type="scientific">Salinicoccus cyprini</name>
    <dbReference type="NCBI Taxonomy" id="2493691"/>
    <lineage>
        <taxon>Bacteria</taxon>
        <taxon>Bacillati</taxon>
        <taxon>Bacillota</taxon>
        <taxon>Bacilli</taxon>
        <taxon>Bacillales</taxon>
        <taxon>Staphylococcaceae</taxon>
        <taxon>Salinicoccus</taxon>
    </lineage>
</organism>
<sequence length="386" mass="44906">MKTAADIIVDLIERFDVHDPGARRAHGNGVNYEAAVALNDDGKAIFGDIQKAVIRLSNVATSQKVPDSLINVKGCSIRFDHPARPIDIIGVTFPYFPFATASETMDLFYRIHWFLDNKSPVRFVNIFGAGNLYRHLGRLARWLPKDTHMDHSYYSAHSYGTDNLKFRLDYDTDTETIEIFAEHDASITDYRPEDEVYLGQVSINKDAKVQEIKFMDALNAPFDHLPKGEIPLLRHFVYRRSFLGRMSEVELDPHKYEMLNELWEEEKYFVLSKDRQLYDEINQLFVAGTEMPVRTFTQLMDQAYDKKYDEETVRDYFTEVWTYFTETADAEEWVVYQELLEAADIDRINMFLADMAMKYEVSELLNSTVVKVLGREKFIKMQKGKI</sequence>
<evidence type="ECO:0000313" key="3">
    <source>
        <dbReference type="Proteomes" id="UP000315103"/>
    </source>
</evidence>
<dbReference type="SUPFAM" id="SSF56634">
    <property type="entry name" value="Heme-dependent catalase-like"/>
    <property type="match status" value="1"/>
</dbReference>
<dbReference type="GO" id="GO:0020037">
    <property type="term" value="F:heme binding"/>
    <property type="evidence" value="ECO:0007669"/>
    <property type="project" value="InterPro"/>
</dbReference>
<accession>A0A558AS09</accession>
<keyword evidence="3" id="KW-1185">Reference proteome</keyword>
<dbReference type="OrthoDB" id="2386687at2"/>
<comment type="caution">
    <text evidence="2">The sequence shown here is derived from an EMBL/GenBank/DDBJ whole genome shotgun (WGS) entry which is preliminary data.</text>
</comment>
<reference evidence="2 3" key="1">
    <citation type="submission" date="2019-07" db="EMBL/GenBank/DDBJ databases">
        <title>Salinicoccus cyprini sp. nov., isolated from gastro-intestinal tract of mirror carp, Cyprinus carpio var. specularis, collected from Gobind Sagar Reservoir, Himachal Pradesh, India.</title>
        <authorList>
            <person name="Talwar C."/>
            <person name="Singh A.K."/>
            <person name="Lal R."/>
            <person name="Negi R.K."/>
        </authorList>
    </citation>
    <scope>NUCLEOTIDE SEQUENCE [LARGE SCALE GENOMIC DNA]</scope>
    <source>
        <strain evidence="2 3">CT19</strain>
    </source>
</reference>
<dbReference type="AlphaFoldDB" id="A0A558AS09"/>
<dbReference type="Gene3D" id="2.40.180.10">
    <property type="entry name" value="Catalase core domain"/>
    <property type="match status" value="1"/>
</dbReference>
<name>A0A558AS09_9STAP</name>
<evidence type="ECO:0000313" key="2">
    <source>
        <dbReference type="EMBL" id="TVT27057.1"/>
    </source>
</evidence>
<dbReference type="InterPro" id="IPR020835">
    <property type="entry name" value="Catalase_sf"/>
</dbReference>
<feature type="domain" description="DUF1722" evidence="1">
    <location>
        <begin position="267"/>
        <end position="368"/>
    </location>
</feature>
<dbReference type="EMBL" id="VMSJ01000005">
    <property type="protein sequence ID" value="TVT27057.1"/>
    <property type="molecule type" value="Genomic_DNA"/>
</dbReference>
<dbReference type="InterPro" id="IPR013560">
    <property type="entry name" value="DUF1722"/>
</dbReference>
<dbReference type="Proteomes" id="UP000315103">
    <property type="component" value="Unassembled WGS sequence"/>
</dbReference>
<evidence type="ECO:0000259" key="1">
    <source>
        <dbReference type="Pfam" id="PF08349"/>
    </source>
</evidence>
<dbReference type="RefSeq" id="WP_145290116.1">
    <property type="nucleotide sequence ID" value="NZ_VMSJ01000005.1"/>
</dbReference>
<proteinExistence type="predicted"/>
<dbReference type="Pfam" id="PF08349">
    <property type="entry name" value="DUF1722"/>
    <property type="match status" value="1"/>
</dbReference>
<gene>
    <name evidence="2" type="ORF">FO441_11195</name>
</gene>